<dbReference type="GeneID" id="19177246"/>
<evidence type="ECO:0000313" key="3">
    <source>
        <dbReference type="Proteomes" id="UP000019473"/>
    </source>
</evidence>
<dbReference type="EMBL" id="AMGW01000002">
    <property type="protein sequence ID" value="EXJ62207.1"/>
    <property type="molecule type" value="Genomic_DNA"/>
</dbReference>
<evidence type="ECO:0008006" key="4">
    <source>
        <dbReference type="Google" id="ProtNLM"/>
    </source>
</evidence>
<dbReference type="Proteomes" id="UP000019473">
    <property type="component" value="Unassembled WGS sequence"/>
</dbReference>
<evidence type="ECO:0000313" key="2">
    <source>
        <dbReference type="EMBL" id="EXJ62207.1"/>
    </source>
</evidence>
<feature type="region of interest" description="Disordered" evidence="1">
    <location>
        <begin position="21"/>
        <end position="66"/>
    </location>
</feature>
<dbReference type="VEuPathDB" id="FungiDB:A1O7_02640"/>
<name>W9W2B3_9EURO</name>
<reference evidence="2 3" key="1">
    <citation type="submission" date="2013-03" db="EMBL/GenBank/DDBJ databases">
        <title>The Genome Sequence of Cladophialophora yegresii CBS 114405.</title>
        <authorList>
            <consortium name="The Broad Institute Genomics Platform"/>
            <person name="Cuomo C."/>
            <person name="de Hoog S."/>
            <person name="Gorbushina A."/>
            <person name="Walker B."/>
            <person name="Young S.K."/>
            <person name="Zeng Q."/>
            <person name="Gargeya S."/>
            <person name="Fitzgerald M."/>
            <person name="Haas B."/>
            <person name="Abouelleil A."/>
            <person name="Allen A.W."/>
            <person name="Alvarado L."/>
            <person name="Arachchi H.M."/>
            <person name="Berlin A.M."/>
            <person name="Chapman S.B."/>
            <person name="Gainer-Dewar J."/>
            <person name="Goldberg J."/>
            <person name="Griggs A."/>
            <person name="Gujja S."/>
            <person name="Hansen M."/>
            <person name="Howarth C."/>
            <person name="Imamovic A."/>
            <person name="Ireland A."/>
            <person name="Larimer J."/>
            <person name="McCowan C."/>
            <person name="Murphy C."/>
            <person name="Pearson M."/>
            <person name="Poon T.W."/>
            <person name="Priest M."/>
            <person name="Roberts A."/>
            <person name="Saif S."/>
            <person name="Shea T."/>
            <person name="Sisk P."/>
            <person name="Sykes S."/>
            <person name="Wortman J."/>
            <person name="Nusbaum C."/>
            <person name="Birren B."/>
        </authorList>
    </citation>
    <scope>NUCLEOTIDE SEQUENCE [LARGE SCALE GENOMIC DNA]</scope>
    <source>
        <strain evidence="2 3">CBS 114405</strain>
    </source>
</reference>
<accession>W9W2B3</accession>
<evidence type="ECO:0000256" key="1">
    <source>
        <dbReference type="SAM" id="MobiDB-lite"/>
    </source>
</evidence>
<protein>
    <recommendedName>
        <fullName evidence="4">Transcription factor domain-containing protein</fullName>
    </recommendedName>
</protein>
<sequence>MRPMTSQLLVLRGRRDAIAQNASESSHRGRQLPQNVSPFHPDPEQEITAEDSHASKRQRARQCYDRTPSPRVYLDDRVIDRFSALPTDLPREVVTEQLYNSRQCFVEMITNVSSRDVYGPRFAHHILSMAVRNPVLLYSMMSAAMLFMRVAQKSERNYMLELQVNATAVRLLSEQMRNPQTAATEANIWAVVALGYSGYVGEIRTGKCPRQSFLKELQSLHIYGRLVINKVHVAGLMQLVQMLGGVDKITTPGMAQVICFADLFESSRCLRRTFMPFVPHTRLYLEADRLAVSVAEREWAESTMGSLATSFTMVWPDPGDDALLALLVVIRDMADFTVVVDNYVEGRFVPRPPVMLTDQRNYVQHRLMSLESLEEIESRRTAPADLQYEACRLACIAYSFLVIFPFPPVVGLFERLAKRLQISLLQMRTGVDASPYARVVMQLWILTLGAVVSIGLPERAWFVDELLPVMVRLGVDSWGQMERLLRGFLWHPKTSERDGLDVYRDVKLKAHIVPAHAQQ</sequence>
<gene>
    <name evidence="2" type="ORF">A1O7_02640</name>
</gene>
<dbReference type="PANTHER" id="PTHR37540:SF5">
    <property type="entry name" value="TRANSCRIPTION FACTOR DOMAIN-CONTAINING PROTEIN"/>
    <property type="match status" value="1"/>
</dbReference>
<keyword evidence="3" id="KW-1185">Reference proteome</keyword>
<dbReference type="OrthoDB" id="3469466at2759"/>
<dbReference type="HOGENOM" id="CLU_035436_0_0_1"/>
<organism evidence="2 3">
    <name type="scientific">Cladophialophora yegresii CBS 114405</name>
    <dbReference type="NCBI Taxonomy" id="1182544"/>
    <lineage>
        <taxon>Eukaryota</taxon>
        <taxon>Fungi</taxon>
        <taxon>Dikarya</taxon>
        <taxon>Ascomycota</taxon>
        <taxon>Pezizomycotina</taxon>
        <taxon>Eurotiomycetes</taxon>
        <taxon>Chaetothyriomycetidae</taxon>
        <taxon>Chaetothyriales</taxon>
        <taxon>Herpotrichiellaceae</taxon>
        <taxon>Cladophialophora</taxon>
    </lineage>
</organism>
<dbReference type="AlphaFoldDB" id="W9W2B3"/>
<dbReference type="eggNOG" id="ENOG502SP01">
    <property type="taxonomic scope" value="Eukaryota"/>
</dbReference>
<dbReference type="RefSeq" id="XP_007754861.1">
    <property type="nucleotide sequence ID" value="XM_007756671.1"/>
</dbReference>
<comment type="caution">
    <text evidence="2">The sequence shown here is derived from an EMBL/GenBank/DDBJ whole genome shotgun (WGS) entry which is preliminary data.</text>
</comment>
<dbReference type="PANTHER" id="PTHR37540">
    <property type="entry name" value="TRANSCRIPTION FACTOR (ACR-2), PUTATIVE-RELATED-RELATED"/>
    <property type="match status" value="1"/>
</dbReference>
<proteinExistence type="predicted"/>